<feature type="transmembrane region" description="Helical" evidence="1">
    <location>
        <begin position="341"/>
        <end position="361"/>
    </location>
</feature>
<dbReference type="AlphaFoldDB" id="A0A7S2TNE4"/>
<keyword evidence="1" id="KW-0812">Transmembrane</keyword>
<sequence length="476" mass="52582">MDVKTVPLIFVILTVVVGIISMSLSISAYSTWKREAGDYDSILGNWKMTPIVNFTIVASADSCPSGWETVNFGEVKYQQAFCVGDNVTTDFFCDAPPPVKSGNEVFNTIATYGLGLWQNNKVCILRSGSNAIDRPLGASSGFRSCGSNPETGEFYFNNDLPCPITSISSVQPTSGTFETYMTGNSRTLYVQINAELGRPFLQFTTGEGLPCSRDFSEFNGVRSSSNPPGLNQSLQAFTVQTMGGVDRNPFHTEHPTIGACATDNRFVEADTMFENELYDVNLVTNNGAIPRSSYVYASDSNSVNWTLWNRPEILWRSTCEYSREDVNNIDGIIKVVTATTLAVMIISIFAAIFDCILEAWAFKNAHDDDESNDDEAAYWQKFGNCCCTLGLMITTIVSFVFISRAKDFFQAMKDANCSDEQTNDTIGFLADTAIKIFDIWIAKIVLDTIKIVYYLVMIYRGRSRFMKAIGRGGADG</sequence>
<proteinExistence type="predicted"/>
<organism evidence="2">
    <name type="scientific">Lotharella oceanica</name>
    <dbReference type="NCBI Taxonomy" id="641309"/>
    <lineage>
        <taxon>Eukaryota</taxon>
        <taxon>Sar</taxon>
        <taxon>Rhizaria</taxon>
        <taxon>Cercozoa</taxon>
        <taxon>Chlorarachniophyceae</taxon>
        <taxon>Lotharella</taxon>
    </lineage>
</organism>
<protein>
    <submittedName>
        <fullName evidence="2">Uncharacterized protein</fullName>
    </submittedName>
</protein>
<dbReference type="EMBL" id="HBHP01013557">
    <property type="protein sequence ID" value="CAD9761014.1"/>
    <property type="molecule type" value="Transcribed_RNA"/>
</dbReference>
<evidence type="ECO:0000313" key="2">
    <source>
        <dbReference type="EMBL" id="CAD9761014.1"/>
    </source>
</evidence>
<keyword evidence="1" id="KW-1133">Transmembrane helix</keyword>
<keyword evidence="1" id="KW-0472">Membrane</keyword>
<reference evidence="2" key="1">
    <citation type="submission" date="2021-01" db="EMBL/GenBank/DDBJ databases">
        <authorList>
            <person name="Corre E."/>
            <person name="Pelletier E."/>
            <person name="Niang G."/>
            <person name="Scheremetjew M."/>
            <person name="Finn R."/>
            <person name="Kale V."/>
            <person name="Holt S."/>
            <person name="Cochrane G."/>
            <person name="Meng A."/>
            <person name="Brown T."/>
            <person name="Cohen L."/>
        </authorList>
    </citation>
    <scope>NUCLEOTIDE SEQUENCE</scope>
    <source>
        <strain evidence="2">CCMP622</strain>
    </source>
</reference>
<feature type="transmembrane region" description="Helical" evidence="1">
    <location>
        <begin position="6"/>
        <end position="26"/>
    </location>
</feature>
<accession>A0A7S2TNE4</accession>
<evidence type="ECO:0000256" key="1">
    <source>
        <dbReference type="SAM" id="Phobius"/>
    </source>
</evidence>
<gene>
    <name evidence="2" type="ORF">LSP00402_LOCUS8451</name>
</gene>
<feature type="transmembrane region" description="Helical" evidence="1">
    <location>
        <begin position="381"/>
        <end position="402"/>
    </location>
</feature>
<name>A0A7S2TNE4_9EUKA</name>